<name>A0A450YLT6_9GAMM</name>
<reference evidence="1" key="1">
    <citation type="submission" date="2019-02" db="EMBL/GenBank/DDBJ databases">
        <authorList>
            <person name="Gruber-Vodicka R. H."/>
            <person name="Seah K. B. B."/>
        </authorList>
    </citation>
    <scope>NUCLEOTIDE SEQUENCE</scope>
    <source>
        <strain evidence="1">BECK_BZ125</strain>
    </source>
</reference>
<gene>
    <name evidence="1" type="ORF">BECKTC1821E_GA0114239_101919</name>
</gene>
<protein>
    <submittedName>
        <fullName evidence="1">Uncharacterized protein</fullName>
    </submittedName>
</protein>
<evidence type="ECO:0000313" key="1">
    <source>
        <dbReference type="EMBL" id="VFK42501.1"/>
    </source>
</evidence>
<proteinExistence type="predicted"/>
<sequence>MGIFHLSRDDNHIKNLRIPDFGRIGIRISGAWHYHARDIVKEFLPEGKGKAEAIP</sequence>
<organism evidence="1">
    <name type="scientific">Candidatus Kentrum sp. TC</name>
    <dbReference type="NCBI Taxonomy" id="2126339"/>
    <lineage>
        <taxon>Bacteria</taxon>
        <taxon>Pseudomonadati</taxon>
        <taxon>Pseudomonadota</taxon>
        <taxon>Gammaproteobacteria</taxon>
        <taxon>Candidatus Kentrum</taxon>
    </lineage>
</organism>
<dbReference type="AlphaFoldDB" id="A0A450YLT6"/>
<accession>A0A450YLT6</accession>
<dbReference type="EMBL" id="CAADFT010000019">
    <property type="protein sequence ID" value="VFK42501.1"/>
    <property type="molecule type" value="Genomic_DNA"/>
</dbReference>